<evidence type="ECO:0000256" key="1">
    <source>
        <dbReference type="SAM" id="MobiDB-lite"/>
    </source>
</evidence>
<name>A0ABQ1X560_9BACT</name>
<dbReference type="Proteomes" id="UP000601361">
    <property type="component" value="Unassembled WGS sequence"/>
</dbReference>
<organism evidence="2 3">
    <name type="scientific">Hymenobacter glacieicola</name>
    <dbReference type="NCBI Taxonomy" id="1562124"/>
    <lineage>
        <taxon>Bacteria</taxon>
        <taxon>Pseudomonadati</taxon>
        <taxon>Bacteroidota</taxon>
        <taxon>Cytophagia</taxon>
        <taxon>Cytophagales</taxon>
        <taxon>Hymenobacteraceae</taxon>
        <taxon>Hymenobacter</taxon>
    </lineage>
</organism>
<feature type="region of interest" description="Disordered" evidence="1">
    <location>
        <begin position="571"/>
        <end position="591"/>
    </location>
</feature>
<evidence type="ECO:0000313" key="3">
    <source>
        <dbReference type="Proteomes" id="UP000601361"/>
    </source>
</evidence>
<comment type="caution">
    <text evidence="2">The sequence shown here is derived from an EMBL/GenBank/DDBJ whole genome shotgun (WGS) entry which is preliminary data.</text>
</comment>
<gene>
    <name evidence="2" type="ORF">GCM10011378_40640</name>
</gene>
<protein>
    <submittedName>
        <fullName evidence="2">Uncharacterized protein</fullName>
    </submittedName>
</protein>
<sequence length="1150" mass="125982">MEVTVIEGEPTLWKKKQLQIADYFMTEGRATTVAEKLAKLADNSYWIDLTATSTLLRYENDPEAGTMYVEPGKFYYDSRGLFKYLGVAANVSSIDPFSGDWEAVVVRDTGGGGAGSEGSIIEGFKPLYRTIGGTPVETRQPVKKGVFYLALGGLFERTDADGEATYGDMVSGQGFKQHIEALTVLSKAADAYVMSGGYYPLNIYTLNTDPIVSPGYNPATPAAYKTLTEADRTYNGGGFQLDEVSAYNPKDPSRVGLPLYLYVAALDLFISQRQYGYPNDELYEALYNAEGQYDPTKTSFYFYNPNDIRVPESYRFILKGNSYTLGELDATKVHLRGKSAEFDSLKVGGVAITGNSTGGSNNTTLTRMSRADFLSLAKAPGLTVGDFYEVVDADDVSTGADPNTIEKFYSESFIVQATGPRTIESLVTYVYKERISGGPTSTTREIWTAELNPIRLYDSATGTFVDSDEVSLTAGSLRDHLGLDSLDKVLIVGFLHPYGHTITATLKTDVALTLIQDTPNTPYALSSNAPNLGYLVQIKYDSAEQRFVGVDVQDGNGTVLPGLVPFIVGQGSTSPTGGSGPEPTPDTTPAPARDVYVDDWNAVQTLAYANELVPGCTYHFVYYGEYFDGQNVIAGQLVLDKYALTEEQIRRFRRTAYPAEYMSVRAVNTNTLETQLVSDAWGEQLPYTNDGGVFVSSQYAGYGYTPELVDQQPGYTLITLERDNWYGELPYESVFDPVGNKYKLILYNATATKELPYTVVDQAANLIRIELQALTFTGDDLTDFYYDIAVPGFTVAPRILARNNLQRNIAINYDWRFVSWPRVEMNYPGLYGPSTGYGLEPTTPLPYGYALTGKTKRQTTFGRGYDPAEISITLADNRFLYTNSVTLENMLYPDYGASGLTLRVARGHNHIGVAGGTTITKAENLICLPGAGFSSCRFDSVVGLTVHGQAYNVYANVPIINSILEQQRGLTILGVVENSTIGYLENSTIVGGFLNTHADYARNTVFVGRLINQDLRGINYSNATLLAGELRLTGVQERNGRPMGMVLAEANFDTAVVTNSQPLPIQALYGCPPEFVVRAADNDTVQFKVGLAANAYTDQLVGDVEEVITLNAQRGHYLKFRRVYMAMAGPDGVPSSVVIQCYRIAERFTS</sequence>
<reference evidence="3" key="1">
    <citation type="journal article" date="2019" name="Int. J. Syst. Evol. Microbiol.">
        <title>The Global Catalogue of Microorganisms (GCM) 10K type strain sequencing project: providing services to taxonomists for standard genome sequencing and annotation.</title>
        <authorList>
            <consortium name="The Broad Institute Genomics Platform"/>
            <consortium name="The Broad Institute Genome Sequencing Center for Infectious Disease"/>
            <person name="Wu L."/>
            <person name="Ma J."/>
        </authorList>
    </citation>
    <scope>NUCLEOTIDE SEQUENCE [LARGE SCALE GENOMIC DNA]</scope>
    <source>
        <strain evidence="3">CGMCC 1.12990</strain>
    </source>
</reference>
<dbReference type="EMBL" id="BMGS01000015">
    <property type="protein sequence ID" value="GGG60499.1"/>
    <property type="molecule type" value="Genomic_DNA"/>
</dbReference>
<evidence type="ECO:0000313" key="2">
    <source>
        <dbReference type="EMBL" id="GGG60499.1"/>
    </source>
</evidence>
<proteinExistence type="predicted"/>
<accession>A0ABQ1X560</accession>
<keyword evidence="3" id="KW-1185">Reference proteome</keyword>